<accession>A0ACB6YZI6</accession>
<sequence>MGGHRAKGRATQATPRAPGLYGLHQGQVFHFLKPLGSNPATGRTSRGRGSSRMSLWVSGARGIPWAPAPSKGKQKIGVVFCGK</sequence>
<evidence type="ECO:0000313" key="2">
    <source>
        <dbReference type="Proteomes" id="UP000886501"/>
    </source>
</evidence>
<evidence type="ECO:0000313" key="1">
    <source>
        <dbReference type="EMBL" id="KAF9642286.1"/>
    </source>
</evidence>
<organism evidence="1 2">
    <name type="scientific">Thelephora ganbajun</name>
    <name type="common">Ganba fungus</name>
    <dbReference type="NCBI Taxonomy" id="370292"/>
    <lineage>
        <taxon>Eukaryota</taxon>
        <taxon>Fungi</taxon>
        <taxon>Dikarya</taxon>
        <taxon>Basidiomycota</taxon>
        <taxon>Agaricomycotina</taxon>
        <taxon>Agaricomycetes</taxon>
        <taxon>Thelephorales</taxon>
        <taxon>Thelephoraceae</taxon>
        <taxon>Thelephora</taxon>
    </lineage>
</organism>
<comment type="caution">
    <text evidence="1">The sequence shown here is derived from an EMBL/GenBank/DDBJ whole genome shotgun (WGS) entry which is preliminary data.</text>
</comment>
<reference evidence="1" key="2">
    <citation type="journal article" date="2020" name="Nat. Commun.">
        <title>Large-scale genome sequencing of mycorrhizal fungi provides insights into the early evolution of symbiotic traits.</title>
        <authorList>
            <person name="Miyauchi S."/>
            <person name="Kiss E."/>
            <person name="Kuo A."/>
            <person name="Drula E."/>
            <person name="Kohler A."/>
            <person name="Sanchez-Garcia M."/>
            <person name="Morin E."/>
            <person name="Andreopoulos B."/>
            <person name="Barry K.W."/>
            <person name="Bonito G."/>
            <person name="Buee M."/>
            <person name="Carver A."/>
            <person name="Chen C."/>
            <person name="Cichocki N."/>
            <person name="Clum A."/>
            <person name="Culley D."/>
            <person name="Crous P.W."/>
            <person name="Fauchery L."/>
            <person name="Girlanda M."/>
            <person name="Hayes R.D."/>
            <person name="Keri Z."/>
            <person name="LaButti K."/>
            <person name="Lipzen A."/>
            <person name="Lombard V."/>
            <person name="Magnuson J."/>
            <person name="Maillard F."/>
            <person name="Murat C."/>
            <person name="Nolan M."/>
            <person name="Ohm R.A."/>
            <person name="Pangilinan J."/>
            <person name="Pereira M.F."/>
            <person name="Perotto S."/>
            <person name="Peter M."/>
            <person name="Pfister S."/>
            <person name="Riley R."/>
            <person name="Sitrit Y."/>
            <person name="Stielow J.B."/>
            <person name="Szollosi G."/>
            <person name="Zifcakova L."/>
            <person name="Stursova M."/>
            <person name="Spatafora J.W."/>
            <person name="Tedersoo L."/>
            <person name="Vaario L.M."/>
            <person name="Yamada A."/>
            <person name="Yan M."/>
            <person name="Wang P."/>
            <person name="Xu J."/>
            <person name="Bruns T."/>
            <person name="Baldrian P."/>
            <person name="Vilgalys R."/>
            <person name="Dunand C."/>
            <person name="Henrissat B."/>
            <person name="Grigoriev I.V."/>
            <person name="Hibbett D."/>
            <person name="Nagy L.G."/>
            <person name="Martin F.M."/>
        </authorList>
    </citation>
    <scope>NUCLEOTIDE SEQUENCE</scope>
    <source>
        <strain evidence="1">P2</strain>
    </source>
</reference>
<gene>
    <name evidence="1" type="ORF">BDM02DRAFT_3124708</name>
</gene>
<protein>
    <submittedName>
        <fullName evidence="1">Uncharacterized protein</fullName>
    </submittedName>
</protein>
<name>A0ACB6YZI6_THEGA</name>
<proteinExistence type="predicted"/>
<keyword evidence="2" id="KW-1185">Reference proteome</keyword>
<reference evidence="1" key="1">
    <citation type="submission" date="2019-10" db="EMBL/GenBank/DDBJ databases">
        <authorList>
            <consortium name="DOE Joint Genome Institute"/>
            <person name="Kuo A."/>
            <person name="Miyauchi S."/>
            <person name="Kiss E."/>
            <person name="Drula E."/>
            <person name="Kohler A."/>
            <person name="Sanchez-Garcia M."/>
            <person name="Andreopoulos B."/>
            <person name="Barry K.W."/>
            <person name="Bonito G."/>
            <person name="Buee M."/>
            <person name="Carver A."/>
            <person name="Chen C."/>
            <person name="Cichocki N."/>
            <person name="Clum A."/>
            <person name="Culley D."/>
            <person name="Crous P.W."/>
            <person name="Fauchery L."/>
            <person name="Girlanda M."/>
            <person name="Hayes R."/>
            <person name="Keri Z."/>
            <person name="Labutti K."/>
            <person name="Lipzen A."/>
            <person name="Lombard V."/>
            <person name="Magnuson J."/>
            <person name="Maillard F."/>
            <person name="Morin E."/>
            <person name="Murat C."/>
            <person name="Nolan M."/>
            <person name="Ohm R."/>
            <person name="Pangilinan J."/>
            <person name="Pereira M."/>
            <person name="Perotto S."/>
            <person name="Peter M."/>
            <person name="Riley R."/>
            <person name="Sitrit Y."/>
            <person name="Stielow B."/>
            <person name="Szollosi G."/>
            <person name="Zifcakova L."/>
            <person name="Stursova M."/>
            <person name="Spatafora J.W."/>
            <person name="Tedersoo L."/>
            <person name="Vaario L.-M."/>
            <person name="Yamada A."/>
            <person name="Yan M."/>
            <person name="Wang P."/>
            <person name="Xu J."/>
            <person name="Bruns T."/>
            <person name="Baldrian P."/>
            <person name="Vilgalys R."/>
            <person name="Henrissat B."/>
            <person name="Grigoriev I.V."/>
            <person name="Hibbett D."/>
            <person name="Nagy L.G."/>
            <person name="Martin F.M."/>
        </authorList>
    </citation>
    <scope>NUCLEOTIDE SEQUENCE</scope>
    <source>
        <strain evidence="1">P2</strain>
    </source>
</reference>
<dbReference type="Proteomes" id="UP000886501">
    <property type="component" value="Unassembled WGS sequence"/>
</dbReference>
<dbReference type="EMBL" id="MU118558">
    <property type="protein sequence ID" value="KAF9642286.1"/>
    <property type="molecule type" value="Genomic_DNA"/>
</dbReference>